<dbReference type="PROSITE" id="PS51257">
    <property type="entry name" value="PROKAR_LIPOPROTEIN"/>
    <property type="match status" value="1"/>
</dbReference>
<organism evidence="2 3">
    <name type="scientific">Nesterenkonia salmonea</name>
    <dbReference type="NCBI Taxonomy" id="1804987"/>
    <lineage>
        <taxon>Bacteria</taxon>
        <taxon>Bacillati</taxon>
        <taxon>Actinomycetota</taxon>
        <taxon>Actinomycetes</taxon>
        <taxon>Micrococcales</taxon>
        <taxon>Micrococcaceae</taxon>
        <taxon>Nesterenkonia</taxon>
    </lineage>
</organism>
<dbReference type="EMBL" id="VAVZ01000016">
    <property type="protein sequence ID" value="TLP97550.1"/>
    <property type="molecule type" value="Genomic_DNA"/>
</dbReference>
<comment type="caution">
    <text evidence="2">The sequence shown here is derived from an EMBL/GenBank/DDBJ whole genome shotgun (WGS) entry which is preliminary data.</text>
</comment>
<dbReference type="Proteomes" id="UP000310458">
    <property type="component" value="Unassembled WGS sequence"/>
</dbReference>
<feature type="region of interest" description="Disordered" evidence="1">
    <location>
        <begin position="21"/>
        <end position="56"/>
    </location>
</feature>
<gene>
    <name evidence="2" type="ORF">FEF26_07180</name>
</gene>
<dbReference type="OrthoDB" id="4964760at2"/>
<keyword evidence="3" id="KW-1185">Reference proteome</keyword>
<evidence type="ECO:0000313" key="3">
    <source>
        <dbReference type="Proteomes" id="UP000310458"/>
    </source>
</evidence>
<accession>A0A5R9BCI2</accession>
<reference evidence="2 3" key="1">
    <citation type="submission" date="2019-05" db="EMBL/GenBank/DDBJ databases">
        <title>Nesterenkonia sp. GY074 isolated from the Southern Atlantic Ocean.</title>
        <authorList>
            <person name="Zhang G."/>
        </authorList>
    </citation>
    <scope>NUCLEOTIDE SEQUENCE [LARGE SCALE GENOMIC DNA]</scope>
    <source>
        <strain evidence="2 3">GY074</strain>
    </source>
</reference>
<name>A0A5R9BCI2_9MICC</name>
<evidence type="ECO:0000313" key="2">
    <source>
        <dbReference type="EMBL" id="TLP97550.1"/>
    </source>
</evidence>
<evidence type="ECO:0000256" key="1">
    <source>
        <dbReference type="SAM" id="MobiDB-lite"/>
    </source>
</evidence>
<dbReference type="AlphaFoldDB" id="A0A5R9BCI2"/>
<protein>
    <submittedName>
        <fullName evidence="2">Uncharacterized protein</fullName>
    </submittedName>
</protein>
<proteinExistence type="predicted"/>
<dbReference type="RefSeq" id="WP_138252859.1">
    <property type="nucleotide sequence ID" value="NZ_VAVZ01000016.1"/>
</dbReference>
<sequence length="74" mass="7747">MKYARIWISLPLAALALTGCEDDPEAEGSPLGGGSLDSSVAEAQVAAPEPQGQQVSHEDMVEALEDTLGFSDHH</sequence>